<evidence type="ECO:0000313" key="2">
    <source>
        <dbReference type="EMBL" id="CAG8434186.1"/>
    </source>
</evidence>
<sequence>MNQLSYVLVTKELIDFIEKHKYCINNQIKISDDKRYRLRLYLERLSRLPEPSKLGEPEEWFKQQNDLQSNKILPYVATQCDRIFYGYIDQVKAFEWFKKAAENDYADGQFCLGKCFYEGLGTKKDILNAIYWFNKAKENGNKYANELLEKIVSNM</sequence>
<dbReference type="SMART" id="SM00671">
    <property type="entry name" value="SEL1"/>
    <property type="match status" value="2"/>
</dbReference>
<comment type="caution">
    <text evidence="2">The sequence shown here is derived from an EMBL/GenBank/DDBJ whole genome shotgun (WGS) entry which is preliminary data.</text>
</comment>
<dbReference type="InterPro" id="IPR050767">
    <property type="entry name" value="Sel1_AlgK"/>
</dbReference>
<dbReference type="SUPFAM" id="SSF81901">
    <property type="entry name" value="HCP-like"/>
    <property type="match status" value="1"/>
</dbReference>
<gene>
    <name evidence="2" type="ORF">DEBURN_LOCUS666</name>
</gene>
<dbReference type="InterPro" id="IPR011990">
    <property type="entry name" value="TPR-like_helical_dom_sf"/>
</dbReference>
<dbReference type="AlphaFoldDB" id="A0A9N8UYA2"/>
<keyword evidence="3" id="KW-1185">Reference proteome</keyword>
<evidence type="ECO:0000256" key="1">
    <source>
        <dbReference type="ARBA" id="ARBA00038101"/>
    </source>
</evidence>
<dbReference type="Proteomes" id="UP000789706">
    <property type="component" value="Unassembled WGS sequence"/>
</dbReference>
<dbReference type="PANTHER" id="PTHR11102">
    <property type="entry name" value="SEL-1-LIKE PROTEIN"/>
    <property type="match status" value="1"/>
</dbReference>
<dbReference type="Gene3D" id="1.25.40.10">
    <property type="entry name" value="Tetratricopeptide repeat domain"/>
    <property type="match status" value="1"/>
</dbReference>
<dbReference type="OrthoDB" id="2132302at2759"/>
<protein>
    <submittedName>
        <fullName evidence="2">8205_t:CDS:1</fullName>
    </submittedName>
</protein>
<organism evidence="2 3">
    <name type="scientific">Diversispora eburnea</name>
    <dbReference type="NCBI Taxonomy" id="1213867"/>
    <lineage>
        <taxon>Eukaryota</taxon>
        <taxon>Fungi</taxon>
        <taxon>Fungi incertae sedis</taxon>
        <taxon>Mucoromycota</taxon>
        <taxon>Glomeromycotina</taxon>
        <taxon>Glomeromycetes</taxon>
        <taxon>Diversisporales</taxon>
        <taxon>Diversisporaceae</taxon>
        <taxon>Diversispora</taxon>
    </lineage>
</organism>
<dbReference type="PANTHER" id="PTHR11102:SF160">
    <property type="entry name" value="ERAD-ASSOCIATED E3 UBIQUITIN-PROTEIN LIGASE COMPONENT HRD3"/>
    <property type="match status" value="1"/>
</dbReference>
<name>A0A9N8UYA2_9GLOM</name>
<comment type="similarity">
    <text evidence="1">Belongs to the sel-1 family.</text>
</comment>
<reference evidence="2" key="1">
    <citation type="submission" date="2021-06" db="EMBL/GenBank/DDBJ databases">
        <authorList>
            <person name="Kallberg Y."/>
            <person name="Tangrot J."/>
            <person name="Rosling A."/>
        </authorList>
    </citation>
    <scope>NUCLEOTIDE SEQUENCE</scope>
    <source>
        <strain evidence="2">AZ414A</strain>
    </source>
</reference>
<accession>A0A9N8UYA2</accession>
<dbReference type="Pfam" id="PF08238">
    <property type="entry name" value="Sel1"/>
    <property type="match status" value="2"/>
</dbReference>
<dbReference type="EMBL" id="CAJVPK010000023">
    <property type="protein sequence ID" value="CAG8434186.1"/>
    <property type="molecule type" value="Genomic_DNA"/>
</dbReference>
<evidence type="ECO:0000313" key="3">
    <source>
        <dbReference type="Proteomes" id="UP000789706"/>
    </source>
</evidence>
<proteinExistence type="inferred from homology"/>
<dbReference type="InterPro" id="IPR006597">
    <property type="entry name" value="Sel1-like"/>
</dbReference>